<sequence length="245" mass="27398">MQISANVVLQRTQSGKDEIYQKSGRLTQSERTVLILIDGVSSLDAVIAKLTRLTAVRVTVAAEKLVKMELVTEVLLPDEGNKEELDNEVVQNFLKQDPLDPVTLFSTNPEELLDLTEDEYRAPQSPSAKPVDIPGARGELLSKIEAMMREPQPAQTPRDEHGPRREAGMATQALAPTCRERSIKIVEENCSATELHEEEQEVERKNESLRLNQVKDGSIELPLASLLLTLLGIFIIGFYLLRRFL</sequence>
<evidence type="ECO:0000313" key="3">
    <source>
        <dbReference type="Proteomes" id="UP000198284"/>
    </source>
</evidence>
<protein>
    <submittedName>
        <fullName evidence="2">Uncharacterized protein</fullName>
    </submittedName>
</protein>
<feature type="transmembrane region" description="Helical" evidence="1">
    <location>
        <begin position="221"/>
        <end position="241"/>
    </location>
</feature>
<name>A0A239C0S9_9BURK</name>
<evidence type="ECO:0000313" key="2">
    <source>
        <dbReference type="EMBL" id="SNS12994.1"/>
    </source>
</evidence>
<keyword evidence="1" id="KW-0472">Membrane</keyword>
<dbReference type="RefSeq" id="WP_089397399.1">
    <property type="nucleotide sequence ID" value="NZ_FZOT01000001.1"/>
</dbReference>
<evidence type="ECO:0000256" key="1">
    <source>
        <dbReference type="SAM" id="Phobius"/>
    </source>
</evidence>
<gene>
    <name evidence="2" type="ORF">SAMN06265795_101161</name>
</gene>
<keyword evidence="1" id="KW-0812">Transmembrane</keyword>
<keyword evidence="3" id="KW-1185">Reference proteome</keyword>
<organism evidence="2 3">
    <name type="scientific">Noviherbaspirillum humi</name>
    <dbReference type="NCBI Taxonomy" id="1688639"/>
    <lineage>
        <taxon>Bacteria</taxon>
        <taxon>Pseudomonadati</taxon>
        <taxon>Pseudomonadota</taxon>
        <taxon>Betaproteobacteria</taxon>
        <taxon>Burkholderiales</taxon>
        <taxon>Oxalobacteraceae</taxon>
        <taxon>Noviherbaspirillum</taxon>
    </lineage>
</organism>
<accession>A0A239C0S9</accession>
<dbReference type="AlphaFoldDB" id="A0A239C0S9"/>
<dbReference type="OrthoDB" id="8780946at2"/>
<keyword evidence="1" id="KW-1133">Transmembrane helix</keyword>
<dbReference type="Proteomes" id="UP000198284">
    <property type="component" value="Unassembled WGS sequence"/>
</dbReference>
<proteinExistence type="predicted"/>
<reference evidence="2 3" key="1">
    <citation type="submission" date="2017-06" db="EMBL/GenBank/DDBJ databases">
        <authorList>
            <person name="Kim H.J."/>
            <person name="Triplett B.A."/>
        </authorList>
    </citation>
    <scope>NUCLEOTIDE SEQUENCE [LARGE SCALE GENOMIC DNA]</scope>
    <source>
        <strain evidence="2 3">U15</strain>
    </source>
</reference>
<dbReference type="EMBL" id="FZOT01000001">
    <property type="protein sequence ID" value="SNS12994.1"/>
    <property type="molecule type" value="Genomic_DNA"/>
</dbReference>